<dbReference type="Gene3D" id="2.60.120.10">
    <property type="entry name" value="Jelly Rolls"/>
    <property type="match status" value="1"/>
</dbReference>
<organism evidence="1 2">
    <name type="scientific">Paraburkholderia terrae</name>
    <dbReference type="NCBI Taxonomy" id="311230"/>
    <lineage>
        <taxon>Bacteria</taxon>
        <taxon>Pseudomonadati</taxon>
        <taxon>Pseudomonadota</taxon>
        <taxon>Betaproteobacteria</taxon>
        <taxon>Burkholderiales</taxon>
        <taxon>Burkholderiaceae</taxon>
        <taxon>Paraburkholderia</taxon>
    </lineage>
</organism>
<keyword evidence="2" id="KW-1185">Reference proteome</keyword>
<dbReference type="RefSeq" id="WP_229517242.1">
    <property type="nucleotide sequence ID" value="NZ_AP024958.1"/>
</dbReference>
<gene>
    <name evidence="1" type="ORF">PTKU64_87640</name>
</gene>
<dbReference type="InterPro" id="IPR014710">
    <property type="entry name" value="RmlC-like_jellyroll"/>
</dbReference>
<dbReference type="SUPFAM" id="SSF51182">
    <property type="entry name" value="RmlC-like cupins"/>
    <property type="match status" value="1"/>
</dbReference>
<evidence type="ECO:0008006" key="3">
    <source>
        <dbReference type="Google" id="ProtNLM"/>
    </source>
</evidence>
<dbReference type="InterPro" id="IPR011051">
    <property type="entry name" value="RmlC_Cupin_sf"/>
</dbReference>
<accession>A0ABM7U153</accession>
<dbReference type="EMBL" id="AP024958">
    <property type="protein sequence ID" value="BCZ85089.1"/>
    <property type="molecule type" value="Genomic_DNA"/>
</dbReference>
<evidence type="ECO:0000313" key="1">
    <source>
        <dbReference type="EMBL" id="BCZ85089.1"/>
    </source>
</evidence>
<evidence type="ECO:0000313" key="2">
    <source>
        <dbReference type="Proteomes" id="UP001319874"/>
    </source>
</evidence>
<name>A0ABM7U153_9BURK</name>
<proteinExistence type="predicted"/>
<protein>
    <recommendedName>
        <fullName evidence="3">Cupin domain-containing protein</fullName>
    </recommendedName>
</protein>
<dbReference type="Proteomes" id="UP001319874">
    <property type="component" value="Chromosome 4"/>
</dbReference>
<sequence length="218" mass="23778">MKDDGVLTKFKFRNEKETATDRWVEGLAPATWCSSQNRLRRDISLPAWLAVCMVVTLSFVEYAQATPASGFTGTTLAKGTFTEFQVINRLTQDQLQRLAPGFPGDTWSSLEKTEGPSDLYIQTNTWTPGASTGWHKHPGHSMIVITSGQVTEYHADCTPKVYGPDTANGPTLVDTGNDEHVIRNEGSVAAAGFAVQLIAKGAQRRIDEPAPKTCSSIF</sequence>
<reference evidence="1 2" key="1">
    <citation type="journal article" date="2022" name="Front. Microbiol.">
        <title>Identification and characterization of a novel class of self-sufficient cytochrome P450 hydroxylase involved in cyclohexanecarboxylate degradation in Paraburkholderia terrae strain KU-64.</title>
        <authorList>
            <person name="Yamamoto T."/>
            <person name="Hasegawa Y."/>
            <person name="Iwaki H."/>
        </authorList>
    </citation>
    <scope>NUCLEOTIDE SEQUENCE [LARGE SCALE GENOMIC DNA]</scope>
    <source>
        <strain evidence="1 2">KU-64</strain>
    </source>
</reference>